<feature type="domain" description="Glutaredoxin" evidence="1">
    <location>
        <begin position="3"/>
        <end position="38"/>
    </location>
</feature>
<dbReference type="SUPFAM" id="SSF52833">
    <property type="entry name" value="Thioredoxin-like"/>
    <property type="match status" value="1"/>
</dbReference>
<dbReference type="EMBL" id="CP031517">
    <property type="protein sequence ID" value="QOS39638.1"/>
    <property type="molecule type" value="Genomic_DNA"/>
</dbReference>
<dbReference type="Pfam" id="PF00462">
    <property type="entry name" value="Glutaredoxin"/>
    <property type="match status" value="1"/>
</dbReference>
<name>A0A7M1XL84_9SPIR</name>
<evidence type="ECO:0000259" key="1">
    <source>
        <dbReference type="Pfam" id="PF00462"/>
    </source>
</evidence>
<dbReference type="KEGG" id="trc:DYE49_03850"/>
<accession>A0A7M1XL84</accession>
<reference evidence="2 3" key="1">
    <citation type="submission" date="2018-08" db="EMBL/GenBank/DDBJ databases">
        <title>The first complete genome of Treponema rectale (CHPAT), a commensal spirochete of the bovine rectum.</title>
        <authorList>
            <person name="Staton G.J."/>
            <person name="Clegg S.R."/>
            <person name="Carter S.D."/>
            <person name="Radford A.D."/>
            <person name="Darby A."/>
            <person name="Hall N."/>
            <person name="Birtles R.J."/>
            <person name="Evans N.J."/>
        </authorList>
    </citation>
    <scope>NUCLEOTIDE SEQUENCE [LARGE SCALE GENOMIC DNA]</scope>
    <source>
        <strain evidence="2 3">CHPA</strain>
    </source>
</reference>
<dbReference type="Gene3D" id="3.40.30.10">
    <property type="entry name" value="Glutaredoxin"/>
    <property type="match status" value="1"/>
</dbReference>
<evidence type="ECO:0000313" key="2">
    <source>
        <dbReference type="EMBL" id="QOS39638.1"/>
    </source>
</evidence>
<protein>
    <submittedName>
        <fullName evidence="2">Glutaredoxin</fullName>
    </submittedName>
</protein>
<dbReference type="InterPro" id="IPR002109">
    <property type="entry name" value="Glutaredoxin"/>
</dbReference>
<dbReference type="Proteomes" id="UP000593591">
    <property type="component" value="Chromosome"/>
</dbReference>
<proteinExistence type="predicted"/>
<dbReference type="AlphaFoldDB" id="A0A7M1XL84"/>
<evidence type="ECO:0000313" key="3">
    <source>
        <dbReference type="Proteomes" id="UP000593591"/>
    </source>
</evidence>
<organism evidence="2 3">
    <name type="scientific">Treponema rectale</name>
    <dbReference type="NCBI Taxonomy" id="744512"/>
    <lineage>
        <taxon>Bacteria</taxon>
        <taxon>Pseudomonadati</taxon>
        <taxon>Spirochaetota</taxon>
        <taxon>Spirochaetia</taxon>
        <taxon>Spirochaetales</taxon>
        <taxon>Treponemataceae</taxon>
        <taxon>Treponema</taxon>
    </lineage>
</organism>
<dbReference type="InterPro" id="IPR036249">
    <property type="entry name" value="Thioredoxin-like_sf"/>
</dbReference>
<sequence length="105" mass="12292">MLKIYGSKMCPDCVACKANFDYYHIDYEFIDINKDLRNLKEFLILRDTLPVFDRLKKIHDIGLPAIMKEDGSVFTDWESYLEEQDKEIINVNPEKLACSIDHKGC</sequence>
<gene>
    <name evidence="2" type="ORF">DYE49_03850</name>
</gene>